<dbReference type="EMBL" id="JAQNDO010000001">
    <property type="protein sequence ID" value="MDC0748177.1"/>
    <property type="molecule type" value="Genomic_DNA"/>
</dbReference>
<keyword evidence="1" id="KW-0472">Membrane</keyword>
<gene>
    <name evidence="2" type="ORF">POL67_43015</name>
</gene>
<keyword evidence="3" id="KW-1185">Reference proteome</keyword>
<evidence type="ECO:0000313" key="2">
    <source>
        <dbReference type="EMBL" id="MDC0748177.1"/>
    </source>
</evidence>
<evidence type="ECO:0000256" key="1">
    <source>
        <dbReference type="SAM" id="Phobius"/>
    </source>
</evidence>
<evidence type="ECO:0000313" key="3">
    <source>
        <dbReference type="Proteomes" id="UP001221411"/>
    </source>
</evidence>
<dbReference type="Proteomes" id="UP001221411">
    <property type="component" value="Unassembled WGS sequence"/>
</dbReference>
<keyword evidence="1" id="KW-1133">Transmembrane helix</keyword>
<name>A0ABT5F3V5_9BACT</name>
<organism evidence="2 3">
    <name type="scientific">Polyangium mundeleinium</name>
    <dbReference type="NCBI Taxonomy" id="2995306"/>
    <lineage>
        <taxon>Bacteria</taxon>
        <taxon>Pseudomonadati</taxon>
        <taxon>Myxococcota</taxon>
        <taxon>Polyangia</taxon>
        <taxon>Polyangiales</taxon>
        <taxon>Polyangiaceae</taxon>
        <taxon>Polyangium</taxon>
    </lineage>
</organism>
<proteinExistence type="predicted"/>
<feature type="transmembrane region" description="Helical" evidence="1">
    <location>
        <begin position="53"/>
        <end position="72"/>
    </location>
</feature>
<dbReference type="InterPro" id="IPR007211">
    <property type="entry name" value="DUF378"/>
</dbReference>
<dbReference type="Pfam" id="PF04070">
    <property type="entry name" value="DUF378"/>
    <property type="match status" value="1"/>
</dbReference>
<protein>
    <submittedName>
        <fullName evidence="2">DUF378 domain-containing protein</fullName>
    </submittedName>
</protein>
<sequence length="82" mass="9142">MHRRPRMVDTRTDGMSGLAWVAMILVIVGALNWALVGLFQWNLVTALFGVDSALTRIVYVLVGLAGLYLIFLSTRLVQRPRA</sequence>
<comment type="caution">
    <text evidence="2">The sequence shown here is derived from an EMBL/GenBank/DDBJ whole genome shotgun (WGS) entry which is preliminary data.</text>
</comment>
<dbReference type="PANTHER" id="PTHR37304:SF1">
    <property type="entry name" value="MEMBRANE PROTEIN"/>
    <property type="match status" value="1"/>
</dbReference>
<reference evidence="2 3" key="1">
    <citation type="submission" date="2022-11" db="EMBL/GenBank/DDBJ databases">
        <title>Minimal conservation of predation-associated metabolite biosynthetic gene clusters underscores biosynthetic potential of Myxococcota including descriptions for ten novel species: Archangium lansinium sp. nov., Myxococcus landrumus sp. nov., Nannocystis bai.</title>
        <authorList>
            <person name="Ahearne A."/>
            <person name="Stevens C."/>
            <person name="Dowd S."/>
        </authorList>
    </citation>
    <scope>NUCLEOTIDE SEQUENCE [LARGE SCALE GENOMIC DNA]</scope>
    <source>
        <strain evidence="2 3">RJM3</strain>
    </source>
</reference>
<keyword evidence="1" id="KW-0812">Transmembrane</keyword>
<accession>A0ABT5F3V5</accession>
<dbReference type="PANTHER" id="PTHR37304">
    <property type="entry name" value="MEMBRANE PROTEIN-RELATED"/>
    <property type="match status" value="1"/>
</dbReference>
<feature type="transmembrane region" description="Helical" evidence="1">
    <location>
        <begin position="20"/>
        <end position="41"/>
    </location>
</feature>